<dbReference type="EMBL" id="BTRK01000001">
    <property type="protein sequence ID" value="GMR31801.1"/>
    <property type="molecule type" value="Genomic_DNA"/>
</dbReference>
<dbReference type="AlphaFoldDB" id="A0AAN4Z0Z0"/>
<sequence>MLHELKMWRDRVKQEKIDNADLRAYLLSRHESLCGVHSTLTSALTEVKNAKEMVVASQCPPVQPPRPMRQPHTPANHGPVPQQSRRRTREDTLKSAPSIPEVDQNGDALRLALANEMDDRFARLRSNQHLAPTTKRTGPIHFEGPSPSPANSARGDT</sequence>
<dbReference type="Proteomes" id="UP001328107">
    <property type="component" value="Unassembled WGS sequence"/>
</dbReference>
<evidence type="ECO:0000313" key="3">
    <source>
        <dbReference type="Proteomes" id="UP001328107"/>
    </source>
</evidence>
<reference evidence="3" key="1">
    <citation type="submission" date="2022-10" db="EMBL/GenBank/DDBJ databases">
        <title>Genome assembly of Pristionchus species.</title>
        <authorList>
            <person name="Yoshida K."/>
            <person name="Sommer R.J."/>
        </authorList>
    </citation>
    <scope>NUCLEOTIDE SEQUENCE [LARGE SCALE GENOMIC DNA]</scope>
    <source>
        <strain evidence="3">RS5460</strain>
    </source>
</reference>
<keyword evidence="3" id="KW-1185">Reference proteome</keyword>
<organism evidence="2 3">
    <name type="scientific">Pristionchus mayeri</name>
    <dbReference type="NCBI Taxonomy" id="1317129"/>
    <lineage>
        <taxon>Eukaryota</taxon>
        <taxon>Metazoa</taxon>
        <taxon>Ecdysozoa</taxon>
        <taxon>Nematoda</taxon>
        <taxon>Chromadorea</taxon>
        <taxon>Rhabditida</taxon>
        <taxon>Rhabditina</taxon>
        <taxon>Diplogasteromorpha</taxon>
        <taxon>Diplogasteroidea</taxon>
        <taxon>Neodiplogasteridae</taxon>
        <taxon>Pristionchus</taxon>
    </lineage>
</organism>
<evidence type="ECO:0000256" key="1">
    <source>
        <dbReference type="SAM" id="MobiDB-lite"/>
    </source>
</evidence>
<feature type="compositionally biased region" description="Polar residues" evidence="1">
    <location>
        <begin position="125"/>
        <end position="136"/>
    </location>
</feature>
<feature type="region of interest" description="Disordered" evidence="1">
    <location>
        <begin position="58"/>
        <end position="107"/>
    </location>
</feature>
<feature type="region of interest" description="Disordered" evidence="1">
    <location>
        <begin position="123"/>
        <end position="157"/>
    </location>
</feature>
<accession>A0AAN4Z0Z0</accession>
<name>A0AAN4Z0Z0_9BILA</name>
<protein>
    <submittedName>
        <fullName evidence="2">Uncharacterized protein</fullName>
    </submittedName>
</protein>
<evidence type="ECO:0000313" key="2">
    <source>
        <dbReference type="EMBL" id="GMR31801.1"/>
    </source>
</evidence>
<proteinExistence type="predicted"/>
<gene>
    <name evidence="2" type="ORF">PMAYCL1PPCAC_01996</name>
</gene>
<comment type="caution">
    <text evidence="2">The sequence shown here is derived from an EMBL/GenBank/DDBJ whole genome shotgun (WGS) entry which is preliminary data.</text>
</comment>